<dbReference type="GO" id="GO:0003964">
    <property type="term" value="F:RNA-directed DNA polymerase activity"/>
    <property type="evidence" value="ECO:0007669"/>
    <property type="project" value="UniProtKB-KW"/>
</dbReference>
<proteinExistence type="predicted"/>
<protein>
    <submittedName>
        <fullName evidence="1">RNA-directed DNA polymerase from mobile element jockey</fullName>
    </submittedName>
</protein>
<keyword evidence="1" id="KW-0695">RNA-directed DNA polymerase</keyword>
<organism evidence="1 2">
    <name type="scientific">Labeo rohita</name>
    <name type="common">Indian major carp</name>
    <name type="synonym">Cyprinus rohita</name>
    <dbReference type="NCBI Taxonomy" id="84645"/>
    <lineage>
        <taxon>Eukaryota</taxon>
        <taxon>Metazoa</taxon>
        <taxon>Chordata</taxon>
        <taxon>Craniata</taxon>
        <taxon>Vertebrata</taxon>
        <taxon>Euteleostomi</taxon>
        <taxon>Actinopterygii</taxon>
        <taxon>Neopterygii</taxon>
        <taxon>Teleostei</taxon>
        <taxon>Ostariophysi</taxon>
        <taxon>Cypriniformes</taxon>
        <taxon>Cyprinidae</taxon>
        <taxon>Labeoninae</taxon>
        <taxon>Labeonini</taxon>
        <taxon>Labeo</taxon>
    </lineage>
</organism>
<keyword evidence="1" id="KW-0808">Transferase</keyword>
<accession>A0ABQ8L6B4</accession>
<keyword evidence="1" id="KW-0548">Nucleotidyltransferase</keyword>
<reference evidence="1 2" key="1">
    <citation type="submission" date="2022-01" db="EMBL/GenBank/DDBJ databases">
        <title>A high-quality chromosome-level genome assembly of rohu carp, Labeo rohita.</title>
        <authorList>
            <person name="Arick M.A. II"/>
            <person name="Hsu C.-Y."/>
            <person name="Magbanua Z."/>
            <person name="Pechanova O."/>
            <person name="Grover C."/>
            <person name="Miller E."/>
            <person name="Thrash A."/>
            <person name="Ezzel L."/>
            <person name="Alam S."/>
            <person name="Benzie J."/>
            <person name="Hamilton M."/>
            <person name="Karsi A."/>
            <person name="Lawrence M.L."/>
            <person name="Peterson D.G."/>
        </authorList>
    </citation>
    <scope>NUCLEOTIDE SEQUENCE [LARGE SCALE GENOMIC DNA]</scope>
    <source>
        <strain evidence="2">BAU-BD-2019</strain>
        <tissue evidence="1">Blood</tissue>
    </source>
</reference>
<dbReference type="EMBL" id="JACTAM010001544">
    <property type="protein sequence ID" value="KAI2646283.1"/>
    <property type="molecule type" value="Genomic_DNA"/>
</dbReference>
<evidence type="ECO:0000313" key="1">
    <source>
        <dbReference type="EMBL" id="KAI2646283.1"/>
    </source>
</evidence>
<comment type="caution">
    <text evidence="1">The sequence shown here is derived from an EMBL/GenBank/DDBJ whole genome shotgun (WGS) entry which is preliminary data.</text>
</comment>
<name>A0ABQ8L6B4_LABRO</name>
<sequence length="57" mass="6203">MKSTLDYGCSAYMSAAETNLKKLDIEQAEALRIYSGAFKTSPGCSNTAKNWGDATEY</sequence>
<keyword evidence="2" id="KW-1185">Reference proteome</keyword>
<gene>
    <name evidence="1" type="ORF">H4Q32_025116</name>
</gene>
<dbReference type="Proteomes" id="UP000830375">
    <property type="component" value="Unassembled WGS sequence"/>
</dbReference>
<evidence type="ECO:0000313" key="2">
    <source>
        <dbReference type="Proteomes" id="UP000830375"/>
    </source>
</evidence>